<proteinExistence type="predicted"/>
<dbReference type="EMBL" id="GGEC01061363">
    <property type="protein sequence ID" value="MBX41847.1"/>
    <property type="molecule type" value="Transcribed_RNA"/>
</dbReference>
<reference evidence="1" key="1">
    <citation type="submission" date="2018-02" db="EMBL/GenBank/DDBJ databases">
        <title>Rhizophora mucronata_Transcriptome.</title>
        <authorList>
            <person name="Meera S.P."/>
            <person name="Sreeshan A."/>
            <person name="Augustine A."/>
        </authorList>
    </citation>
    <scope>NUCLEOTIDE SEQUENCE</scope>
    <source>
        <tissue evidence="1">Leaf</tissue>
    </source>
</reference>
<accession>A0A2P2NH84</accession>
<sequence>MPLTLPWNTRTCQGCCTSTYGVIKLVCSDKTRCWTFMDMTDYE</sequence>
<protein>
    <submittedName>
        <fullName evidence="1">Uncharacterized protein</fullName>
    </submittedName>
</protein>
<organism evidence="1">
    <name type="scientific">Rhizophora mucronata</name>
    <name type="common">Asiatic mangrove</name>
    <dbReference type="NCBI Taxonomy" id="61149"/>
    <lineage>
        <taxon>Eukaryota</taxon>
        <taxon>Viridiplantae</taxon>
        <taxon>Streptophyta</taxon>
        <taxon>Embryophyta</taxon>
        <taxon>Tracheophyta</taxon>
        <taxon>Spermatophyta</taxon>
        <taxon>Magnoliopsida</taxon>
        <taxon>eudicotyledons</taxon>
        <taxon>Gunneridae</taxon>
        <taxon>Pentapetalae</taxon>
        <taxon>rosids</taxon>
        <taxon>fabids</taxon>
        <taxon>Malpighiales</taxon>
        <taxon>Rhizophoraceae</taxon>
        <taxon>Rhizophora</taxon>
    </lineage>
</organism>
<evidence type="ECO:0000313" key="1">
    <source>
        <dbReference type="EMBL" id="MBX41847.1"/>
    </source>
</evidence>
<name>A0A2P2NH84_RHIMU</name>
<dbReference type="AlphaFoldDB" id="A0A2P2NH84"/>